<evidence type="ECO:0000259" key="3">
    <source>
        <dbReference type="PROSITE" id="PS51186"/>
    </source>
</evidence>
<gene>
    <name evidence="4" type="ORF">SAMN04488508_10324</name>
</gene>
<sequence>MVEHLPKTLATLKEMKQKIDTVSKEQYQEVVEVWEASVRATHHFLKEEDITYFKPLILNTYLDAVTLRCIKDEDQNIVGFLGVAEGNLEMLFIAPKYRGKRIGKTLLDYAINNLGVTKVDVNEQNEQAVGFYKHCGFEVINRSELDSTGKPYPILHMKLKK</sequence>
<dbReference type="CDD" id="cd04301">
    <property type="entry name" value="NAT_SF"/>
    <property type="match status" value="1"/>
</dbReference>
<dbReference type="PROSITE" id="PS51186">
    <property type="entry name" value="GNAT"/>
    <property type="match status" value="1"/>
</dbReference>
<dbReference type="PANTHER" id="PTHR43800:SF1">
    <property type="entry name" value="PEPTIDYL-LYSINE N-ACETYLTRANSFERASE YJAB"/>
    <property type="match status" value="1"/>
</dbReference>
<dbReference type="GO" id="GO:0016747">
    <property type="term" value="F:acyltransferase activity, transferring groups other than amino-acyl groups"/>
    <property type="evidence" value="ECO:0007669"/>
    <property type="project" value="InterPro"/>
</dbReference>
<keyword evidence="2" id="KW-0012">Acyltransferase</keyword>
<evidence type="ECO:0000256" key="1">
    <source>
        <dbReference type="ARBA" id="ARBA00022679"/>
    </source>
</evidence>
<keyword evidence="5" id="KW-1185">Reference proteome</keyword>
<reference evidence="5" key="1">
    <citation type="submission" date="2016-11" db="EMBL/GenBank/DDBJ databases">
        <authorList>
            <person name="Varghese N."/>
            <person name="Submissions S."/>
        </authorList>
    </citation>
    <scope>NUCLEOTIDE SEQUENCE [LARGE SCALE GENOMIC DNA]</scope>
    <source>
        <strain evidence="5">DSM 22623</strain>
    </source>
</reference>
<dbReference type="EMBL" id="FQYP01000003">
    <property type="protein sequence ID" value="SHI76893.1"/>
    <property type="molecule type" value="Genomic_DNA"/>
</dbReference>
<name>A0A1M6DUQ1_9FLAO</name>
<protein>
    <submittedName>
        <fullName evidence="4">Putative acetyltransferase</fullName>
    </submittedName>
</protein>
<feature type="domain" description="N-acetyltransferase" evidence="3">
    <location>
        <begin position="31"/>
        <end position="161"/>
    </location>
</feature>
<dbReference type="InterPro" id="IPR016181">
    <property type="entry name" value="Acyl_CoA_acyltransferase"/>
</dbReference>
<dbReference type="SUPFAM" id="SSF55729">
    <property type="entry name" value="Acyl-CoA N-acyltransferases (Nat)"/>
    <property type="match status" value="1"/>
</dbReference>
<dbReference type="PANTHER" id="PTHR43800">
    <property type="entry name" value="PEPTIDYL-LYSINE N-ACETYLTRANSFERASE YJAB"/>
    <property type="match status" value="1"/>
</dbReference>
<proteinExistence type="predicted"/>
<evidence type="ECO:0000313" key="5">
    <source>
        <dbReference type="Proteomes" id="UP000184432"/>
    </source>
</evidence>
<evidence type="ECO:0000313" key="4">
    <source>
        <dbReference type="EMBL" id="SHI76893.1"/>
    </source>
</evidence>
<dbReference type="InterPro" id="IPR000182">
    <property type="entry name" value="GNAT_dom"/>
</dbReference>
<accession>A0A1M6DUQ1</accession>
<evidence type="ECO:0000256" key="2">
    <source>
        <dbReference type="ARBA" id="ARBA00023315"/>
    </source>
</evidence>
<dbReference type="STRING" id="570521.SAMN04488508_10324"/>
<dbReference type="AlphaFoldDB" id="A0A1M6DUQ1"/>
<dbReference type="Gene3D" id="3.40.630.30">
    <property type="match status" value="1"/>
</dbReference>
<dbReference type="Proteomes" id="UP000184432">
    <property type="component" value="Unassembled WGS sequence"/>
</dbReference>
<dbReference type="Pfam" id="PF13673">
    <property type="entry name" value="Acetyltransf_10"/>
    <property type="match status" value="1"/>
</dbReference>
<keyword evidence="1 4" id="KW-0808">Transferase</keyword>
<organism evidence="4 5">
    <name type="scientific">Aquimarina spongiae</name>
    <dbReference type="NCBI Taxonomy" id="570521"/>
    <lineage>
        <taxon>Bacteria</taxon>
        <taxon>Pseudomonadati</taxon>
        <taxon>Bacteroidota</taxon>
        <taxon>Flavobacteriia</taxon>
        <taxon>Flavobacteriales</taxon>
        <taxon>Flavobacteriaceae</taxon>
        <taxon>Aquimarina</taxon>
    </lineage>
</organism>